<evidence type="ECO:0000313" key="2">
    <source>
        <dbReference type="EMBL" id="JAD57654.1"/>
    </source>
</evidence>
<keyword evidence="1" id="KW-0472">Membrane</keyword>
<feature type="transmembrane region" description="Helical" evidence="1">
    <location>
        <begin position="33"/>
        <end position="54"/>
    </location>
</feature>
<evidence type="ECO:0000256" key="1">
    <source>
        <dbReference type="SAM" id="Phobius"/>
    </source>
</evidence>
<dbReference type="EMBL" id="GBRH01240241">
    <property type="protein sequence ID" value="JAD57654.1"/>
    <property type="molecule type" value="Transcribed_RNA"/>
</dbReference>
<keyword evidence="1" id="KW-1133">Transmembrane helix</keyword>
<reference evidence="2" key="1">
    <citation type="submission" date="2014-09" db="EMBL/GenBank/DDBJ databases">
        <authorList>
            <person name="Magalhaes I.L.F."/>
            <person name="Oliveira U."/>
            <person name="Santos F.R."/>
            <person name="Vidigal T.H.D.A."/>
            <person name="Brescovit A.D."/>
            <person name="Santos A.J."/>
        </authorList>
    </citation>
    <scope>NUCLEOTIDE SEQUENCE</scope>
    <source>
        <tissue evidence="2">Shoot tissue taken approximately 20 cm above the soil surface</tissue>
    </source>
</reference>
<sequence length="71" mass="7394">MDEAYTRLLVRVGSGCGFTGLAVGVALGEEDAAAPACACTLGVGLSVASLWRFYSSFPLSFHASTDCPSWF</sequence>
<dbReference type="AlphaFoldDB" id="A0A0A9B120"/>
<name>A0A0A9B120_ARUDO</name>
<protein>
    <submittedName>
        <fullName evidence="2">Uncharacterized protein</fullName>
    </submittedName>
</protein>
<proteinExistence type="predicted"/>
<organism evidence="2">
    <name type="scientific">Arundo donax</name>
    <name type="common">Giant reed</name>
    <name type="synonym">Donax arundinaceus</name>
    <dbReference type="NCBI Taxonomy" id="35708"/>
    <lineage>
        <taxon>Eukaryota</taxon>
        <taxon>Viridiplantae</taxon>
        <taxon>Streptophyta</taxon>
        <taxon>Embryophyta</taxon>
        <taxon>Tracheophyta</taxon>
        <taxon>Spermatophyta</taxon>
        <taxon>Magnoliopsida</taxon>
        <taxon>Liliopsida</taxon>
        <taxon>Poales</taxon>
        <taxon>Poaceae</taxon>
        <taxon>PACMAD clade</taxon>
        <taxon>Arundinoideae</taxon>
        <taxon>Arundineae</taxon>
        <taxon>Arundo</taxon>
    </lineage>
</organism>
<accession>A0A0A9B120</accession>
<keyword evidence="1" id="KW-0812">Transmembrane</keyword>
<reference evidence="2" key="2">
    <citation type="journal article" date="2015" name="Data Brief">
        <title>Shoot transcriptome of the giant reed, Arundo donax.</title>
        <authorList>
            <person name="Barrero R.A."/>
            <person name="Guerrero F.D."/>
            <person name="Moolhuijzen P."/>
            <person name="Goolsby J.A."/>
            <person name="Tidwell J."/>
            <person name="Bellgard S.E."/>
            <person name="Bellgard M.I."/>
        </authorList>
    </citation>
    <scope>NUCLEOTIDE SEQUENCE</scope>
    <source>
        <tissue evidence="2">Shoot tissue taken approximately 20 cm above the soil surface</tissue>
    </source>
</reference>
<feature type="transmembrane region" description="Helical" evidence="1">
    <location>
        <begin position="9"/>
        <end position="27"/>
    </location>
</feature>